<dbReference type="HAMAP" id="MF_01084">
    <property type="entry name" value="Diphthine_synth"/>
    <property type="match status" value="1"/>
</dbReference>
<dbReference type="Gene3D" id="3.30.950.10">
    <property type="entry name" value="Methyltransferase, Cobalt-precorrin-4 Transmethylase, Domain 2"/>
    <property type="match status" value="1"/>
</dbReference>
<accession>A0ABD4TIV9</accession>
<evidence type="ECO:0000313" key="9">
    <source>
        <dbReference type="EMBL" id="MCQ1538872.1"/>
    </source>
</evidence>
<evidence type="ECO:0000256" key="6">
    <source>
        <dbReference type="HAMAP-Rule" id="MF_01084"/>
    </source>
</evidence>
<dbReference type="Gene3D" id="3.40.1010.10">
    <property type="entry name" value="Cobalt-precorrin-4 Transmethylase, Domain 1"/>
    <property type="match status" value="1"/>
</dbReference>
<evidence type="ECO:0000256" key="4">
    <source>
        <dbReference type="ARBA" id="ARBA00022679"/>
    </source>
</evidence>
<feature type="binding site" evidence="6 7">
    <location>
        <begin position="113"/>
        <end position="114"/>
    </location>
    <ligand>
        <name>S-adenosyl-L-methionine</name>
        <dbReference type="ChEBI" id="CHEBI:59789"/>
    </ligand>
</feature>
<comment type="caution">
    <text evidence="9">The sequence shown here is derived from an EMBL/GenBank/DDBJ whole genome shotgun (WGS) entry which is preliminary data.</text>
</comment>
<dbReference type="NCBIfam" id="TIGR00522">
    <property type="entry name" value="dph5"/>
    <property type="match status" value="1"/>
</dbReference>
<evidence type="ECO:0000313" key="10">
    <source>
        <dbReference type="Proteomes" id="UP001524383"/>
    </source>
</evidence>
<evidence type="ECO:0000256" key="2">
    <source>
        <dbReference type="ARBA" id="ARBA00006729"/>
    </source>
</evidence>
<evidence type="ECO:0000259" key="8">
    <source>
        <dbReference type="Pfam" id="PF00590"/>
    </source>
</evidence>
<evidence type="ECO:0000256" key="3">
    <source>
        <dbReference type="ARBA" id="ARBA00022603"/>
    </source>
</evidence>
<reference evidence="9 10" key="1">
    <citation type="submission" date="2019-08" db="EMBL/GenBank/DDBJ databases">
        <authorList>
            <person name="Chen S.-C."/>
            <person name="Lai M.-C."/>
            <person name="You Y.-T."/>
        </authorList>
    </citation>
    <scope>NUCLEOTIDE SEQUENCE [LARGE SCALE GENOMIC DNA]</scope>
    <source>
        <strain evidence="9 10">P2F9704a</strain>
    </source>
</reference>
<feature type="binding site" evidence="6 7">
    <location>
        <position position="85"/>
    </location>
    <ligand>
        <name>S-adenosyl-L-methionine</name>
        <dbReference type="ChEBI" id="CHEBI:59789"/>
    </ligand>
</feature>
<proteinExistence type="inferred from homology"/>
<keyword evidence="4 6" id="KW-0808">Transferase</keyword>
<comment type="similarity">
    <text evidence="2 6">Belongs to the diphthine synthase family.</text>
</comment>
<feature type="binding site" evidence="6 7">
    <location>
        <position position="202"/>
    </location>
    <ligand>
        <name>S-adenosyl-L-methionine</name>
        <dbReference type="ChEBI" id="CHEBI:59789"/>
    </ligand>
</feature>
<feature type="binding site" evidence="6 7">
    <location>
        <position position="88"/>
    </location>
    <ligand>
        <name>S-adenosyl-L-methionine</name>
        <dbReference type="ChEBI" id="CHEBI:59789"/>
    </ligand>
</feature>
<dbReference type="InterPro" id="IPR035996">
    <property type="entry name" value="4pyrrol_Methylase_sf"/>
</dbReference>
<dbReference type="PANTHER" id="PTHR10882">
    <property type="entry name" value="DIPHTHINE SYNTHASE"/>
    <property type="match status" value="1"/>
</dbReference>
<dbReference type="PANTHER" id="PTHR10882:SF0">
    <property type="entry name" value="DIPHTHINE METHYL ESTER SYNTHASE"/>
    <property type="match status" value="1"/>
</dbReference>
<dbReference type="Proteomes" id="UP001524383">
    <property type="component" value="Unassembled WGS sequence"/>
</dbReference>
<dbReference type="GO" id="GO:0004164">
    <property type="term" value="F:diphthine synthase activity"/>
    <property type="evidence" value="ECO:0007669"/>
    <property type="project" value="UniProtKB-UniRule"/>
</dbReference>
<evidence type="ECO:0000256" key="5">
    <source>
        <dbReference type="ARBA" id="ARBA00022691"/>
    </source>
</evidence>
<dbReference type="GO" id="GO:0017183">
    <property type="term" value="P:protein histidyl modification to diphthamide"/>
    <property type="evidence" value="ECO:0007669"/>
    <property type="project" value="UniProtKB-UniRule"/>
</dbReference>
<protein>
    <recommendedName>
        <fullName evidence="6">Diphthine synthase</fullName>
        <ecNumber evidence="6">2.1.1.98</ecNumber>
    </recommendedName>
    <alternativeName>
        <fullName evidence="6">Diphthamide biosynthesis methyltransferase</fullName>
    </alternativeName>
</protein>
<dbReference type="InterPro" id="IPR004551">
    <property type="entry name" value="Dphthn_synthase"/>
</dbReference>
<feature type="domain" description="Tetrapyrrole methylase" evidence="8">
    <location>
        <begin position="1"/>
        <end position="217"/>
    </location>
</feature>
<dbReference type="SUPFAM" id="SSF53790">
    <property type="entry name" value="Tetrapyrrole methylase"/>
    <property type="match status" value="1"/>
</dbReference>
<dbReference type="InterPro" id="IPR014777">
    <property type="entry name" value="4pyrrole_Mease_sub1"/>
</dbReference>
<dbReference type="GO" id="GO:0032259">
    <property type="term" value="P:methylation"/>
    <property type="evidence" value="ECO:0007669"/>
    <property type="project" value="UniProtKB-KW"/>
</dbReference>
<dbReference type="Pfam" id="PF00590">
    <property type="entry name" value="TP_methylase"/>
    <property type="match status" value="1"/>
</dbReference>
<dbReference type="InterPro" id="IPR000878">
    <property type="entry name" value="4pyrrol_Mease"/>
</dbReference>
<feature type="binding site" evidence="6 7">
    <location>
        <position position="165"/>
    </location>
    <ligand>
        <name>S-adenosyl-L-methionine</name>
        <dbReference type="ChEBI" id="CHEBI:59789"/>
    </ligand>
</feature>
<dbReference type="EC" id="2.1.1.98" evidence="6"/>
<feature type="binding site" evidence="6 7">
    <location>
        <position position="227"/>
    </location>
    <ligand>
        <name>S-adenosyl-L-methionine</name>
        <dbReference type="ChEBI" id="CHEBI:59789"/>
    </ligand>
</feature>
<dbReference type="PIRSF" id="PIRSF036432">
    <property type="entry name" value="Diphthine_synth"/>
    <property type="match status" value="1"/>
</dbReference>
<comment type="catalytic activity">
    <reaction evidence="6">
        <text>2-[(3S)-amino-3-carboxypropyl]-L-histidyl-[translation elongation factor 2] + 3 S-adenosyl-L-methionine = diphthine-[translation elongation factor 2] + 3 S-adenosyl-L-homocysteine + 3 H(+)</text>
        <dbReference type="Rhea" id="RHEA:36415"/>
        <dbReference type="Rhea" id="RHEA-COMP:9749"/>
        <dbReference type="Rhea" id="RHEA-COMP:10172"/>
        <dbReference type="ChEBI" id="CHEBI:15378"/>
        <dbReference type="ChEBI" id="CHEBI:57856"/>
        <dbReference type="ChEBI" id="CHEBI:59789"/>
        <dbReference type="ChEBI" id="CHEBI:73995"/>
        <dbReference type="ChEBI" id="CHEBI:82696"/>
        <dbReference type="EC" id="2.1.1.98"/>
    </reaction>
</comment>
<sequence>MLTFIGLGLFDETDISLKGLSIIREADAVFLETYTSRLMGADIPALESLYGKPLRLLSREDVEQHPDPILDAAEIGSAVFLTAGDTMVSTTHADLRIRASERGIRTEIVHAASIASAVCGLSGLQNYRFGKSCSLPYPEARWMPTTPVEVIAANLSQNLHTLVYLDIQNERYMRVPEAIWIIEEICLKLDVTIPLYVGIARAGSKNPIVYAGSADDLKFVDFGPPLHILIVPAALHMMEREYLERFANLTPGNYPIS</sequence>
<comment type="subunit">
    <text evidence="6">Homodimer.</text>
</comment>
<dbReference type="RefSeq" id="WP_255332825.1">
    <property type="nucleotide sequence ID" value="NZ_VOTZ01000015.1"/>
</dbReference>
<dbReference type="CDD" id="cd11647">
    <property type="entry name" value="DHP5_DphB"/>
    <property type="match status" value="1"/>
</dbReference>
<gene>
    <name evidence="6" type="primary">dphB</name>
    <name evidence="9" type="ORF">FTO68_07740</name>
</gene>
<comment type="pathway">
    <text evidence="1 6">Protein modification; peptidyl-diphthamide biosynthesis.</text>
</comment>
<keyword evidence="3 6" id="KW-0489">Methyltransferase</keyword>
<evidence type="ECO:0000256" key="1">
    <source>
        <dbReference type="ARBA" id="ARBA00005156"/>
    </source>
</evidence>
<feature type="binding site" evidence="6 7">
    <location>
        <position position="9"/>
    </location>
    <ligand>
        <name>S-adenosyl-L-methionine</name>
        <dbReference type="ChEBI" id="CHEBI:59789"/>
    </ligand>
</feature>
<name>A0ABD4TIV9_9EURY</name>
<evidence type="ECO:0000256" key="7">
    <source>
        <dbReference type="PIRSR" id="PIRSR036432-1"/>
    </source>
</evidence>
<comment type="function">
    <text evidence="6">S-adenosyl-L-methionine-dependent methyltransferase that catalyzes the trimethylation of the amino group of the modified target histidine residue in translation elongation factor 2 (EF-2), to form an intermediate called diphthine. The three successive methylation reactions represent the second step of diphthamide biosynthesis.</text>
</comment>
<keyword evidence="10" id="KW-1185">Reference proteome</keyword>
<organism evidence="9 10">
    <name type="scientific">Methanocalculus taiwanensis</name>
    <dbReference type="NCBI Taxonomy" id="106207"/>
    <lineage>
        <taxon>Archaea</taxon>
        <taxon>Methanobacteriati</taxon>
        <taxon>Methanobacteriota</taxon>
        <taxon>Stenosarchaea group</taxon>
        <taxon>Methanomicrobia</taxon>
        <taxon>Methanomicrobiales</taxon>
        <taxon>Methanocalculaceae</taxon>
        <taxon>Methanocalculus</taxon>
    </lineage>
</organism>
<dbReference type="AlphaFoldDB" id="A0ABD4TIV9"/>
<dbReference type="InterPro" id="IPR014776">
    <property type="entry name" value="4pyrrole_Mease_sub2"/>
</dbReference>
<dbReference type="EMBL" id="VOTZ01000015">
    <property type="protein sequence ID" value="MCQ1538872.1"/>
    <property type="molecule type" value="Genomic_DNA"/>
</dbReference>
<keyword evidence="5 6" id="KW-0949">S-adenosyl-L-methionine</keyword>